<keyword evidence="2" id="KW-0285">Flavoprotein</keyword>
<dbReference type="InterPro" id="IPR036188">
    <property type="entry name" value="FAD/NAD-bd_sf"/>
</dbReference>
<dbReference type="InterPro" id="IPR004099">
    <property type="entry name" value="Pyr_nucl-diS_OxRdtase_dimer"/>
</dbReference>
<feature type="domain" description="Pyridine nucleotide-disulphide oxidoreductase dimerisation" evidence="4">
    <location>
        <begin position="284"/>
        <end position="387"/>
    </location>
</feature>
<keyword evidence="3" id="KW-0274">FAD</keyword>
<evidence type="ECO:0000256" key="3">
    <source>
        <dbReference type="ARBA" id="ARBA00022827"/>
    </source>
</evidence>
<dbReference type="Proteomes" id="UP000371977">
    <property type="component" value="Unassembled WGS sequence"/>
</dbReference>
<organism evidence="6 7">
    <name type="scientific">Weissella muntiaci</name>
    <dbReference type="NCBI Taxonomy" id="2508881"/>
    <lineage>
        <taxon>Bacteria</taxon>
        <taxon>Bacillati</taxon>
        <taxon>Bacillota</taxon>
        <taxon>Bacilli</taxon>
        <taxon>Lactobacillales</taxon>
        <taxon>Lactobacillaceae</taxon>
        <taxon>Weissella</taxon>
    </lineage>
</organism>
<dbReference type="SUPFAM" id="SSF51905">
    <property type="entry name" value="FAD/NAD(P)-binding domain"/>
    <property type="match status" value="1"/>
</dbReference>
<dbReference type="InterPro" id="IPR023753">
    <property type="entry name" value="FAD/NAD-binding_dom"/>
</dbReference>
<dbReference type="SUPFAM" id="SSF55424">
    <property type="entry name" value="FAD/NAD-linked reductases, dimerisation (C-terminal) domain"/>
    <property type="match status" value="1"/>
</dbReference>
<dbReference type="PRINTS" id="PR00368">
    <property type="entry name" value="FADPNR"/>
</dbReference>
<evidence type="ECO:0000259" key="4">
    <source>
        <dbReference type="Pfam" id="PF02852"/>
    </source>
</evidence>
<evidence type="ECO:0000256" key="2">
    <source>
        <dbReference type="ARBA" id="ARBA00022630"/>
    </source>
</evidence>
<dbReference type="GO" id="GO:0050660">
    <property type="term" value="F:flavin adenine dinucleotide binding"/>
    <property type="evidence" value="ECO:0007669"/>
    <property type="project" value="TreeGrafter"/>
</dbReference>
<reference evidence="6 7" key="1">
    <citation type="submission" date="2019-01" db="EMBL/GenBank/DDBJ databases">
        <title>Weissella sp. nov., a novel lactic acid bacterium isolated from animal feces.</title>
        <authorList>
            <person name="Wang L.-T."/>
        </authorList>
    </citation>
    <scope>NUCLEOTIDE SEQUENCE [LARGE SCALE GENOMIC DNA]</scope>
    <source>
        <strain evidence="6 7">8H-2</strain>
    </source>
</reference>
<accession>A0A6C2C9Z9</accession>
<proteinExistence type="predicted"/>
<dbReference type="PANTHER" id="PTHR43014:SF4">
    <property type="entry name" value="PYRIDINE NUCLEOTIDE-DISULFIDE OXIDOREDUCTASE RCLA-RELATED"/>
    <property type="match status" value="1"/>
</dbReference>
<evidence type="ECO:0000259" key="5">
    <source>
        <dbReference type="Pfam" id="PF07992"/>
    </source>
</evidence>
<evidence type="ECO:0000313" key="7">
    <source>
        <dbReference type="Proteomes" id="UP000371977"/>
    </source>
</evidence>
<dbReference type="GO" id="GO:0003955">
    <property type="term" value="F:NAD(P)H dehydrogenase (quinone) activity"/>
    <property type="evidence" value="ECO:0007669"/>
    <property type="project" value="TreeGrafter"/>
</dbReference>
<dbReference type="AlphaFoldDB" id="A0A6C2C9Z9"/>
<dbReference type="EMBL" id="SDGZ01000003">
    <property type="protein sequence ID" value="TYC50961.1"/>
    <property type="molecule type" value="Genomic_DNA"/>
</dbReference>
<keyword evidence="7" id="KW-1185">Reference proteome</keyword>
<protein>
    <submittedName>
        <fullName evidence="6">Pyridine nucleotide-disulfide oxidoreductase</fullName>
    </submittedName>
</protein>
<dbReference type="PRINTS" id="PR00411">
    <property type="entry name" value="PNDRDTASEI"/>
</dbReference>
<sequence>MSKKTPGQSPRENYRNAITEKEWTVETLRNVGYHMIADGGAKVINGVGSFIGNHQVRVTSPNGESKDYEGTRIIINTGSKPIMPNIDGLASNKRVFDSAGIMNLKELPDKLVIIGAGAIGLEFATIYNNFGSKVTLIENAQNFMPAATRAVADHVRANLEASGIRILTDAKVTDVKDTDRGADISINMQSGQVLNVTSDAVLVATGRKPDIDRLNLNNTDIKLTDGRIDFNDHLETSVPNVFVEGDVKGGPQFTSISLSDNRIITDYIYGDAKIGVESEQSVFPTTVFLNTPLSRIGMTSDEALHSGKHVGIGHLDAGDTLRSRITGDETGFMEVLVDLDSKLVIGATLYIDNAEEVINLIELVMREGLPYTSLMNMTYTHPVSSEMLFFLLNDLKELK</sequence>
<dbReference type="PANTHER" id="PTHR43014">
    <property type="entry name" value="MERCURIC REDUCTASE"/>
    <property type="match status" value="1"/>
</dbReference>
<feature type="domain" description="FAD/NAD(P)-binding" evidence="5">
    <location>
        <begin position="31"/>
        <end position="255"/>
    </location>
</feature>
<gene>
    <name evidence="6" type="ORF">ESZ50_00050</name>
</gene>
<dbReference type="Pfam" id="PF02852">
    <property type="entry name" value="Pyr_redox_dim"/>
    <property type="match status" value="1"/>
</dbReference>
<evidence type="ECO:0000256" key="1">
    <source>
        <dbReference type="ARBA" id="ARBA00001974"/>
    </source>
</evidence>
<name>A0A6C2C9Z9_9LACO</name>
<dbReference type="Gene3D" id="3.50.50.60">
    <property type="entry name" value="FAD/NAD(P)-binding domain"/>
    <property type="match status" value="2"/>
</dbReference>
<comment type="caution">
    <text evidence="6">The sequence shown here is derived from an EMBL/GenBank/DDBJ whole genome shotgun (WGS) entry which is preliminary data.</text>
</comment>
<comment type="cofactor">
    <cofactor evidence="1">
        <name>FAD</name>
        <dbReference type="ChEBI" id="CHEBI:57692"/>
    </cofactor>
</comment>
<dbReference type="Gene3D" id="3.30.390.30">
    <property type="match status" value="1"/>
</dbReference>
<dbReference type="OrthoDB" id="9800167at2"/>
<dbReference type="Pfam" id="PF07992">
    <property type="entry name" value="Pyr_redox_2"/>
    <property type="match status" value="1"/>
</dbReference>
<dbReference type="InterPro" id="IPR016156">
    <property type="entry name" value="FAD/NAD-linked_Rdtase_dimer_sf"/>
</dbReference>
<evidence type="ECO:0000313" key="6">
    <source>
        <dbReference type="EMBL" id="TYC50961.1"/>
    </source>
</evidence>